<dbReference type="AlphaFoldDB" id="G3H9M5"/>
<keyword evidence="5 11" id="KW-0560">Oxidoreductase</keyword>
<dbReference type="Pfam" id="PF00044">
    <property type="entry name" value="Gp_dh_N"/>
    <property type="match status" value="1"/>
</dbReference>
<sequence>MVKVEVNGFGCIGCLVARVPSTTDKVEIVAINDPFIDHNYMVYMFQYDFTHVFKGTVKAEKLVISG</sequence>
<dbReference type="GO" id="GO:0051287">
    <property type="term" value="F:NAD binding"/>
    <property type="evidence" value="ECO:0007669"/>
    <property type="project" value="InterPro"/>
</dbReference>
<keyword evidence="7" id="KW-0324">Glycolysis</keyword>
<evidence type="ECO:0000256" key="7">
    <source>
        <dbReference type="ARBA" id="ARBA00023152"/>
    </source>
</evidence>
<reference evidence="12" key="1">
    <citation type="journal article" date="2011" name="Nat. Biotechnol.">
        <title>The genomic sequence of the Chinese hamster ovary (CHO)-K1 cell line.</title>
        <authorList>
            <person name="Xu X."/>
            <person name="Nagarajan H."/>
            <person name="Lewis N.E."/>
            <person name="Pan S."/>
            <person name="Cai Z."/>
            <person name="Liu X."/>
            <person name="Chen W."/>
            <person name="Xie M."/>
            <person name="Wang W."/>
            <person name="Hammond S."/>
            <person name="Andersen M.R."/>
            <person name="Neff N."/>
            <person name="Passarelli B."/>
            <person name="Koh W."/>
            <person name="Fan H.C."/>
            <person name="Wang J."/>
            <person name="Gui Y."/>
            <person name="Lee K.H."/>
            <person name="Betenbaugh M.J."/>
            <person name="Quake S.R."/>
            <person name="Famili I."/>
            <person name="Palsson B.O."/>
            <person name="Wang J."/>
        </authorList>
    </citation>
    <scope>NUCLEOTIDE SEQUENCE [LARGE SCALE GENOMIC DNA]</scope>
    <source>
        <strain evidence="12">CHO K1 cell line</strain>
    </source>
</reference>
<keyword evidence="4" id="KW-0963">Cytoplasm</keyword>
<keyword evidence="6" id="KW-0520">NAD</keyword>
<evidence type="ECO:0000313" key="13">
    <source>
        <dbReference type="Proteomes" id="UP000030759"/>
    </source>
</evidence>
<gene>
    <name evidence="11" type="ORF">H671_2g7936</name>
    <name evidence="10" type="ORF">I79_007102</name>
</gene>
<dbReference type="STRING" id="10029.G3H9M5"/>
<protein>
    <recommendedName>
        <fullName evidence="3">glyceraldehyde-3-phosphate dehydrogenase (phosphorylating)</fullName>
        <ecNumber evidence="3">1.2.1.12</ecNumber>
    </recommendedName>
</protein>
<reference evidence="13" key="3">
    <citation type="journal article" date="2013" name="Nat. Biotechnol.">
        <title>Chinese hamster genome sequenced from sorted chromosomes.</title>
        <authorList>
            <person name="Brinkrolf K."/>
            <person name="Rupp O."/>
            <person name="Laux H."/>
            <person name="Kollin F."/>
            <person name="Ernst W."/>
            <person name="Linke B."/>
            <person name="Kofler R."/>
            <person name="Romand S."/>
            <person name="Hesse F."/>
            <person name="Budach W.E."/>
            <person name="Galosy S."/>
            <person name="Muller D."/>
            <person name="Noll T."/>
            <person name="Wienberg J."/>
            <person name="Jostock T."/>
            <person name="Leonard M."/>
            <person name="Grillari J."/>
            <person name="Tauch A."/>
            <person name="Goesmann A."/>
            <person name="Helk B."/>
            <person name="Mott J.E."/>
            <person name="Puhler A."/>
            <person name="Borth N."/>
        </authorList>
    </citation>
    <scope>NUCLEOTIDE SEQUENCE [LARGE SCALE GENOMIC DNA]</scope>
    <source>
        <strain evidence="13">17A/GY</strain>
    </source>
</reference>
<dbReference type="InterPro" id="IPR020828">
    <property type="entry name" value="GlycerAld_3-P_DH_NAD(P)-bd"/>
</dbReference>
<evidence type="ECO:0000256" key="6">
    <source>
        <dbReference type="ARBA" id="ARBA00023027"/>
    </source>
</evidence>
<proteinExistence type="inferred from homology"/>
<dbReference type="EMBL" id="KE670665">
    <property type="protein sequence ID" value="ERE81757.1"/>
    <property type="molecule type" value="Genomic_DNA"/>
</dbReference>
<evidence type="ECO:0000256" key="1">
    <source>
        <dbReference type="ARBA" id="ARBA00004869"/>
    </source>
</evidence>
<accession>G3H9M5</accession>
<evidence type="ECO:0000256" key="2">
    <source>
        <dbReference type="ARBA" id="ARBA00007406"/>
    </source>
</evidence>
<evidence type="ECO:0000313" key="12">
    <source>
        <dbReference type="Proteomes" id="UP000001075"/>
    </source>
</evidence>
<evidence type="ECO:0000256" key="5">
    <source>
        <dbReference type="ARBA" id="ARBA00023002"/>
    </source>
</evidence>
<dbReference type="PANTHER" id="PTHR10836:SF111">
    <property type="entry name" value="GLYCERALDEHYDE-3-PHOSPHATE DEHYDROGENASE"/>
    <property type="match status" value="1"/>
</dbReference>
<evidence type="ECO:0000256" key="3">
    <source>
        <dbReference type="ARBA" id="ARBA00013119"/>
    </source>
</evidence>
<dbReference type="Proteomes" id="UP000001075">
    <property type="component" value="Unassembled WGS sequence"/>
</dbReference>
<dbReference type="EMBL" id="JH000234">
    <property type="protein sequence ID" value="EGV93526.1"/>
    <property type="molecule type" value="Genomic_DNA"/>
</dbReference>
<comment type="catalytic activity">
    <reaction evidence="8">
        <text>D-glyceraldehyde 3-phosphate + phosphate + NAD(+) = (2R)-3-phospho-glyceroyl phosphate + NADH + H(+)</text>
        <dbReference type="Rhea" id="RHEA:10300"/>
        <dbReference type="ChEBI" id="CHEBI:15378"/>
        <dbReference type="ChEBI" id="CHEBI:43474"/>
        <dbReference type="ChEBI" id="CHEBI:57540"/>
        <dbReference type="ChEBI" id="CHEBI:57604"/>
        <dbReference type="ChEBI" id="CHEBI:57945"/>
        <dbReference type="ChEBI" id="CHEBI:59776"/>
        <dbReference type="EC" id="1.2.1.12"/>
    </reaction>
</comment>
<organism evidence="10 12">
    <name type="scientific">Cricetulus griseus</name>
    <name type="common">Chinese hamster</name>
    <name type="synonym">Cricetulus barabensis griseus</name>
    <dbReference type="NCBI Taxonomy" id="10029"/>
    <lineage>
        <taxon>Eukaryota</taxon>
        <taxon>Metazoa</taxon>
        <taxon>Chordata</taxon>
        <taxon>Craniata</taxon>
        <taxon>Vertebrata</taxon>
        <taxon>Euteleostomi</taxon>
        <taxon>Mammalia</taxon>
        <taxon>Eutheria</taxon>
        <taxon>Euarchontoglires</taxon>
        <taxon>Glires</taxon>
        <taxon>Rodentia</taxon>
        <taxon>Myomorpha</taxon>
        <taxon>Muroidea</taxon>
        <taxon>Cricetidae</taxon>
        <taxon>Cricetinae</taxon>
        <taxon>Cricetulus</taxon>
    </lineage>
</organism>
<dbReference type="SUPFAM" id="SSF51735">
    <property type="entry name" value="NAD(P)-binding Rossmann-fold domains"/>
    <property type="match status" value="1"/>
</dbReference>
<comment type="pathway">
    <text evidence="1">Carbohydrate degradation; glycolysis; pyruvate from D-glyceraldehyde 3-phosphate: step 1/5.</text>
</comment>
<dbReference type="GO" id="GO:0005829">
    <property type="term" value="C:cytosol"/>
    <property type="evidence" value="ECO:0007669"/>
    <property type="project" value="TreeGrafter"/>
</dbReference>
<comment type="similarity">
    <text evidence="2">Belongs to the glyceraldehyde-3-phosphate dehydrogenase family.</text>
</comment>
<feature type="domain" description="Glyceraldehyde 3-phosphate dehydrogenase NAD(P) binding" evidence="9">
    <location>
        <begin position="2"/>
        <end position="66"/>
    </location>
</feature>
<dbReference type="GO" id="GO:0006096">
    <property type="term" value="P:glycolytic process"/>
    <property type="evidence" value="ECO:0007669"/>
    <property type="project" value="UniProtKB-KW"/>
</dbReference>
<evidence type="ECO:0000259" key="9">
    <source>
        <dbReference type="SMART" id="SM00846"/>
    </source>
</evidence>
<evidence type="ECO:0000313" key="11">
    <source>
        <dbReference type="EMBL" id="ERE81757.1"/>
    </source>
</evidence>
<dbReference type="InterPro" id="IPR036291">
    <property type="entry name" value="NAD(P)-bd_dom_sf"/>
</dbReference>
<dbReference type="InterPro" id="IPR020831">
    <property type="entry name" value="GlycerAld/Erythrose_P_DH"/>
</dbReference>
<evidence type="ECO:0000256" key="4">
    <source>
        <dbReference type="ARBA" id="ARBA00022490"/>
    </source>
</evidence>
<dbReference type="Proteomes" id="UP000030759">
    <property type="component" value="Unassembled WGS sequence"/>
</dbReference>
<dbReference type="PANTHER" id="PTHR10836">
    <property type="entry name" value="GLYCERALDEHYDE 3-PHOSPHATE DEHYDROGENASE"/>
    <property type="match status" value="1"/>
</dbReference>
<reference evidence="11" key="4">
    <citation type="submission" date="2013-03" db="EMBL/GenBank/DDBJ databases">
        <title>Chinese hamster genome sequenced from sorted chromosomes.</title>
        <authorList>
            <person name="Brinkrolf K."/>
            <person name="Rupp O."/>
            <person name="Laux H."/>
            <person name="Kollin F."/>
            <person name="Ernst W."/>
            <person name="Linke B."/>
            <person name="Kofler R."/>
            <person name="Romand S."/>
            <person name="Hesse F."/>
            <person name="Budach W.E."/>
            <person name="Galosy S."/>
            <person name="Muller D."/>
            <person name="Noll T."/>
            <person name="Wienberg J."/>
            <person name="Jostock T."/>
            <person name="Leonard M."/>
            <person name="Grillari J."/>
            <person name="Tauch A."/>
            <person name="Goesmann A."/>
            <person name="Helk B."/>
            <person name="Mott J.E."/>
            <person name="Puehler A."/>
            <person name="Borth N."/>
        </authorList>
    </citation>
    <scope>NUCLEOTIDE SEQUENCE</scope>
    <source>
        <strain evidence="11">17A/GY</strain>
    </source>
</reference>
<dbReference type="SMART" id="SM00846">
    <property type="entry name" value="Gp_dh_N"/>
    <property type="match status" value="1"/>
</dbReference>
<evidence type="ECO:0000313" key="10">
    <source>
        <dbReference type="EMBL" id="EGV93526.1"/>
    </source>
</evidence>
<evidence type="ECO:0000256" key="8">
    <source>
        <dbReference type="ARBA" id="ARBA00047698"/>
    </source>
</evidence>
<name>G3H9M5_CRIGR</name>
<dbReference type="Gene3D" id="3.40.50.720">
    <property type="entry name" value="NAD(P)-binding Rossmann-like Domain"/>
    <property type="match status" value="1"/>
</dbReference>
<dbReference type="EC" id="1.2.1.12" evidence="3"/>
<dbReference type="GO" id="GO:0004365">
    <property type="term" value="F:glyceraldehyde-3-phosphate dehydrogenase (NAD+) (phosphorylating) activity"/>
    <property type="evidence" value="ECO:0007669"/>
    <property type="project" value="UniProtKB-EC"/>
</dbReference>
<reference evidence="10" key="2">
    <citation type="submission" date="2011-08" db="EMBL/GenBank/DDBJ databases">
        <title>The genomic sequence of the Chinese hamster ovary CHO-K1 cell line.</title>
        <authorList>
            <person name="Xu X."/>
            <person name="Nagarajan H."/>
            <person name="Lewis N.E."/>
            <person name="Pan S."/>
            <person name="Cai Z."/>
            <person name="Liu X."/>
            <person name="Chen W."/>
            <person name="Xie M."/>
            <person name="Wang W."/>
            <person name="Hammond S."/>
            <person name="Andersen M.R."/>
            <person name="Neff N."/>
            <person name="Passarelli B."/>
            <person name="Koh W."/>
            <person name="Fan C.H."/>
            <person name="Wang J."/>
            <person name="Gui Y."/>
            <person name="Lee K.H."/>
            <person name="Betenbaugh M.J."/>
            <person name="Quake S.R."/>
            <person name="Famili I."/>
            <person name="Palsson B.O."/>
            <person name="Wang J."/>
        </authorList>
    </citation>
    <scope>NUCLEOTIDE SEQUENCE</scope>
</reference>